<comment type="caution">
    <text evidence="2">The sequence shown here is derived from an EMBL/GenBank/DDBJ whole genome shotgun (WGS) entry which is preliminary data.</text>
</comment>
<reference evidence="2 3" key="2">
    <citation type="submission" date="2019-04" db="EMBL/GenBank/DDBJ databases">
        <title>The genome sequence of big-headed turtle.</title>
        <authorList>
            <person name="Gong S."/>
        </authorList>
    </citation>
    <scope>NUCLEOTIDE SEQUENCE [LARGE SCALE GENOMIC DNA]</scope>
    <source>
        <strain evidence="2">DO16091913</strain>
        <tissue evidence="2">Muscle</tissue>
    </source>
</reference>
<evidence type="ECO:0000313" key="2">
    <source>
        <dbReference type="EMBL" id="TFK03101.1"/>
    </source>
</evidence>
<organism evidence="2 3">
    <name type="scientific">Platysternon megacephalum</name>
    <name type="common">big-headed turtle</name>
    <dbReference type="NCBI Taxonomy" id="55544"/>
    <lineage>
        <taxon>Eukaryota</taxon>
        <taxon>Metazoa</taxon>
        <taxon>Chordata</taxon>
        <taxon>Craniata</taxon>
        <taxon>Vertebrata</taxon>
        <taxon>Euteleostomi</taxon>
        <taxon>Archelosauria</taxon>
        <taxon>Testudinata</taxon>
        <taxon>Testudines</taxon>
        <taxon>Cryptodira</taxon>
        <taxon>Durocryptodira</taxon>
        <taxon>Testudinoidea</taxon>
        <taxon>Platysternidae</taxon>
        <taxon>Platysternon</taxon>
    </lineage>
</organism>
<dbReference type="AlphaFoldDB" id="A0A4D9DYB4"/>
<keyword evidence="2" id="KW-0675">Receptor</keyword>
<evidence type="ECO:0000256" key="1">
    <source>
        <dbReference type="SAM" id="MobiDB-lite"/>
    </source>
</evidence>
<name>A0A4D9DYB4_9SAUR</name>
<gene>
    <name evidence="2" type="ORF">DR999_PMT14503</name>
</gene>
<feature type="compositionally biased region" description="Low complexity" evidence="1">
    <location>
        <begin position="88"/>
        <end position="98"/>
    </location>
</feature>
<evidence type="ECO:0000313" key="3">
    <source>
        <dbReference type="Proteomes" id="UP000297703"/>
    </source>
</evidence>
<feature type="region of interest" description="Disordered" evidence="1">
    <location>
        <begin position="43"/>
        <end position="110"/>
    </location>
</feature>
<proteinExistence type="predicted"/>
<accession>A0A4D9DYB4</accession>
<reference evidence="2 3" key="1">
    <citation type="submission" date="2019-04" db="EMBL/GenBank/DDBJ databases">
        <title>Draft genome of the big-headed turtle Platysternon megacephalum.</title>
        <authorList>
            <person name="Gong S."/>
        </authorList>
    </citation>
    <scope>NUCLEOTIDE SEQUENCE [LARGE SCALE GENOMIC DNA]</scope>
    <source>
        <strain evidence="2">DO16091913</strain>
        <tissue evidence="2">Muscle</tissue>
    </source>
</reference>
<protein>
    <submittedName>
        <fullName evidence="2">Nuclear receptor subfamily 4 group A member 3</fullName>
    </submittedName>
</protein>
<dbReference type="EMBL" id="QXTE01000167">
    <property type="protein sequence ID" value="TFK03101.1"/>
    <property type="molecule type" value="Genomic_DNA"/>
</dbReference>
<keyword evidence="3" id="KW-1185">Reference proteome</keyword>
<sequence>MPACPDRSHADAVGLGPALPRSEVDAAWLGAHGGLWEERYPDVAAERPASPPCPAQRAPSSAGAARWLWTMRPGRASLPAGSSRSRHQQPQESQSESPIVHPGHEVESDL</sequence>
<dbReference type="Proteomes" id="UP000297703">
    <property type="component" value="Unassembled WGS sequence"/>
</dbReference>